<dbReference type="Proteomes" id="UP000719412">
    <property type="component" value="Unassembled WGS sequence"/>
</dbReference>
<organism evidence="12 13">
    <name type="scientific">Tenebrio molitor</name>
    <name type="common">Yellow mealworm beetle</name>
    <dbReference type="NCBI Taxonomy" id="7067"/>
    <lineage>
        <taxon>Eukaryota</taxon>
        <taxon>Metazoa</taxon>
        <taxon>Ecdysozoa</taxon>
        <taxon>Arthropoda</taxon>
        <taxon>Hexapoda</taxon>
        <taxon>Insecta</taxon>
        <taxon>Pterygota</taxon>
        <taxon>Neoptera</taxon>
        <taxon>Endopterygota</taxon>
        <taxon>Coleoptera</taxon>
        <taxon>Polyphaga</taxon>
        <taxon>Cucujiformia</taxon>
        <taxon>Tenebrionidae</taxon>
        <taxon>Tenebrio</taxon>
    </lineage>
</organism>
<evidence type="ECO:0000256" key="3">
    <source>
        <dbReference type="ARBA" id="ARBA00022606"/>
    </source>
</evidence>
<keyword evidence="7" id="KW-0472">Membrane</keyword>
<dbReference type="Pfam" id="PF00135">
    <property type="entry name" value="COesterase"/>
    <property type="match status" value="1"/>
</dbReference>
<dbReference type="InterPro" id="IPR029058">
    <property type="entry name" value="AB_hydrolase_fold"/>
</dbReference>
<dbReference type="InterPro" id="IPR002018">
    <property type="entry name" value="CarbesteraseB"/>
</dbReference>
<accession>A0A8J6HSE0</accession>
<keyword evidence="13" id="KW-1185">Reference proteome</keyword>
<feature type="domain" description="Carboxylesterase type B" evidence="11">
    <location>
        <begin position="1"/>
        <end position="116"/>
    </location>
</feature>
<dbReference type="PANTHER" id="PTHR21137:SF35">
    <property type="entry name" value="ODORANT RECEPTOR 19A-RELATED"/>
    <property type="match status" value="1"/>
</dbReference>
<dbReference type="GO" id="GO:0005549">
    <property type="term" value="F:odorant binding"/>
    <property type="evidence" value="ECO:0007669"/>
    <property type="project" value="InterPro"/>
</dbReference>
<evidence type="ECO:0000313" key="13">
    <source>
        <dbReference type="Proteomes" id="UP000719412"/>
    </source>
</evidence>
<keyword evidence="2" id="KW-1003">Cell membrane</keyword>
<dbReference type="GO" id="GO:0007165">
    <property type="term" value="P:signal transduction"/>
    <property type="evidence" value="ECO:0007669"/>
    <property type="project" value="UniProtKB-KW"/>
</dbReference>
<keyword evidence="3" id="KW-0716">Sensory transduction</keyword>
<evidence type="ECO:0000256" key="4">
    <source>
        <dbReference type="ARBA" id="ARBA00022692"/>
    </source>
</evidence>
<evidence type="ECO:0000256" key="9">
    <source>
        <dbReference type="ARBA" id="ARBA00023180"/>
    </source>
</evidence>
<dbReference type="AlphaFoldDB" id="A0A8J6HSE0"/>
<comment type="caution">
    <text evidence="12">The sequence shown here is derived from an EMBL/GenBank/DDBJ whole genome shotgun (WGS) entry which is preliminary data.</text>
</comment>
<dbReference type="InterPro" id="IPR004117">
    <property type="entry name" value="7tm6_olfct_rcpt"/>
</dbReference>
<evidence type="ECO:0000256" key="6">
    <source>
        <dbReference type="ARBA" id="ARBA00022989"/>
    </source>
</evidence>
<keyword evidence="8" id="KW-0675">Receptor</keyword>
<evidence type="ECO:0000256" key="10">
    <source>
        <dbReference type="ARBA" id="ARBA00023224"/>
    </source>
</evidence>
<evidence type="ECO:0000256" key="8">
    <source>
        <dbReference type="ARBA" id="ARBA00023170"/>
    </source>
</evidence>
<evidence type="ECO:0000256" key="7">
    <source>
        <dbReference type="ARBA" id="ARBA00023136"/>
    </source>
</evidence>
<keyword evidence="9" id="KW-0325">Glycoprotein</keyword>
<evidence type="ECO:0000256" key="1">
    <source>
        <dbReference type="ARBA" id="ARBA00004651"/>
    </source>
</evidence>
<dbReference type="GO" id="GO:0005886">
    <property type="term" value="C:plasma membrane"/>
    <property type="evidence" value="ECO:0007669"/>
    <property type="project" value="UniProtKB-SubCell"/>
</dbReference>
<name>A0A8J6HSE0_TENMO</name>
<reference evidence="12" key="2">
    <citation type="submission" date="2021-08" db="EMBL/GenBank/DDBJ databases">
        <authorList>
            <person name="Eriksson T."/>
        </authorList>
    </citation>
    <scope>NUCLEOTIDE SEQUENCE</scope>
    <source>
        <strain evidence="12">Stoneville</strain>
        <tissue evidence="12">Whole head</tissue>
    </source>
</reference>
<reference evidence="12" key="1">
    <citation type="journal article" date="2020" name="J Insects Food Feed">
        <title>The yellow mealworm (Tenebrio molitor) genome: a resource for the emerging insects as food and feed industry.</title>
        <authorList>
            <person name="Eriksson T."/>
            <person name="Andere A."/>
            <person name="Kelstrup H."/>
            <person name="Emery V."/>
            <person name="Picard C."/>
        </authorList>
    </citation>
    <scope>NUCLEOTIDE SEQUENCE</scope>
    <source>
        <strain evidence="12">Stoneville</strain>
        <tissue evidence="12">Whole head</tissue>
    </source>
</reference>
<keyword evidence="5" id="KW-0552">Olfaction</keyword>
<evidence type="ECO:0000256" key="5">
    <source>
        <dbReference type="ARBA" id="ARBA00022725"/>
    </source>
</evidence>
<proteinExistence type="predicted"/>
<keyword evidence="4" id="KW-0812">Transmembrane</keyword>
<protein>
    <recommendedName>
        <fullName evidence="11">Carboxylesterase type B domain-containing protein</fullName>
    </recommendedName>
</protein>
<dbReference type="GO" id="GO:0004984">
    <property type="term" value="F:olfactory receptor activity"/>
    <property type="evidence" value="ECO:0007669"/>
    <property type="project" value="InterPro"/>
</dbReference>
<keyword evidence="6" id="KW-1133">Transmembrane helix</keyword>
<dbReference type="Gene3D" id="3.40.50.1820">
    <property type="entry name" value="alpha/beta hydrolase"/>
    <property type="match status" value="1"/>
</dbReference>
<dbReference type="Pfam" id="PF02949">
    <property type="entry name" value="7tm_6"/>
    <property type="match status" value="1"/>
</dbReference>
<dbReference type="SUPFAM" id="SSF53474">
    <property type="entry name" value="alpha/beta-Hydrolases"/>
    <property type="match status" value="1"/>
</dbReference>
<evidence type="ECO:0000313" key="12">
    <source>
        <dbReference type="EMBL" id="KAH0818763.1"/>
    </source>
</evidence>
<evidence type="ECO:0000256" key="2">
    <source>
        <dbReference type="ARBA" id="ARBA00022475"/>
    </source>
</evidence>
<dbReference type="EMBL" id="JABDTM020016720">
    <property type="protein sequence ID" value="KAH0818763.1"/>
    <property type="molecule type" value="Genomic_DNA"/>
</dbReference>
<sequence>MFVVDVQETVKLQSSAITSNVYSYYFSYKGAHAWYEVVAELADDFGASHAEDTSYILQTPSSDATTTEEDRRMVEIFVEIFTSFAKTGKPKTPIDWTPVSKNLQDASVVLKIDAPQGLWMEELVVEDDTFWKSLPIAENEKLVSGKMFENATTILKLRQSMAALITTVVIYSYCHIGQTLTDETSSVFDTLAQCPWYNWDYKNKQVLHIFMANCLQSCCFAFAGFMLDKRLALSTGLVLDTLSQCSWYNWDYKNKQILLIFMANSLKPCTFTFAGLQVDKRLAVSSRRSRDLKIGEDKRHFLAEVHTT</sequence>
<evidence type="ECO:0000259" key="11">
    <source>
        <dbReference type="Pfam" id="PF00135"/>
    </source>
</evidence>
<comment type="subcellular location">
    <subcellularLocation>
        <location evidence="1">Cell membrane</location>
        <topology evidence="1">Multi-pass membrane protein</topology>
    </subcellularLocation>
</comment>
<gene>
    <name evidence="12" type="ORF">GEV33_004028</name>
</gene>
<dbReference type="PANTHER" id="PTHR21137">
    <property type="entry name" value="ODORANT RECEPTOR"/>
    <property type="match status" value="1"/>
</dbReference>
<keyword evidence="10" id="KW-0807">Transducer</keyword>